<dbReference type="InterPro" id="IPR011989">
    <property type="entry name" value="ARM-like"/>
</dbReference>
<dbReference type="EMBL" id="GDHC01003324">
    <property type="protein sequence ID" value="JAQ15305.1"/>
    <property type="molecule type" value="Transcribed_RNA"/>
</dbReference>
<dbReference type="PANTHER" id="PTHR14418">
    <property type="entry name" value="CONDENSIN COMPLEX SUBUNIT 3-RELATED"/>
    <property type="match status" value="1"/>
</dbReference>
<comment type="subcellular location">
    <subcellularLocation>
        <location evidence="1">Chromosome</location>
    </subcellularLocation>
</comment>
<dbReference type="InterPro" id="IPR025977">
    <property type="entry name" value="Cnd3_C"/>
</dbReference>
<evidence type="ECO:0000313" key="10">
    <source>
        <dbReference type="EMBL" id="JAQ15305.1"/>
    </source>
</evidence>
<dbReference type="GO" id="GO:0051301">
    <property type="term" value="P:cell division"/>
    <property type="evidence" value="ECO:0007669"/>
    <property type="project" value="UniProtKB-KW"/>
</dbReference>
<evidence type="ECO:0000256" key="6">
    <source>
        <dbReference type="ARBA" id="ARBA00023067"/>
    </source>
</evidence>
<protein>
    <submittedName>
        <fullName evidence="10">Condensin complex subunit 3</fullName>
    </submittedName>
</protein>
<dbReference type="InterPro" id="IPR027165">
    <property type="entry name" value="CND3"/>
</dbReference>
<evidence type="ECO:0000256" key="7">
    <source>
        <dbReference type="ARBA" id="ARBA00023306"/>
    </source>
</evidence>
<dbReference type="Gene3D" id="1.25.10.10">
    <property type="entry name" value="Leucine-rich Repeat Variant"/>
    <property type="match status" value="1"/>
</dbReference>
<feature type="compositionally biased region" description="Polar residues" evidence="8">
    <location>
        <begin position="1002"/>
        <end position="1015"/>
    </location>
</feature>
<feature type="compositionally biased region" description="Acidic residues" evidence="8">
    <location>
        <begin position="1016"/>
        <end position="1025"/>
    </location>
</feature>
<evidence type="ECO:0000256" key="3">
    <source>
        <dbReference type="ARBA" id="ARBA00022454"/>
    </source>
</evidence>
<evidence type="ECO:0000256" key="8">
    <source>
        <dbReference type="SAM" id="MobiDB-lite"/>
    </source>
</evidence>
<dbReference type="InterPro" id="IPR016024">
    <property type="entry name" value="ARM-type_fold"/>
</dbReference>
<evidence type="ECO:0000256" key="4">
    <source>
        <dbReference type="ARBA" id="ARBA00022618"/>
    </source>
</evidence>
<dbReference type="GO" id="GO:0000796">
    <property type="term" value="C:condensin complex"/>
    <property type="evidence" value="ECO:0007669"/>
    <property type="project" value="InterPro"/>
</dbReference>
<feature type="region of interest" description="Disordered" evidence="8">
    <location>
        <begin position="938"/>
        <end position="1058"/>
    </location>
</feature>
<evidence type="ECO:0000256" key="1">
    <source>
        <dbReference type="ARBA" id="ARBA00004286"/>
    </source>
</evidence>
<keyword evidence="7" id="KW-0131">Cell cycle</keyword>
<dbReference type="PANTHER" id="PTHR14418:SF5">
    <property type="entry name" value="CONDENSIN COMPLEX SUBUNIT 3"/>
    <property type="match status" value="1"/>
</dbReference>
<evidence type="ECO:0000256" key="2">
    <source>
        <dbReference type="ARBA" id="ARBA00006533"/>
    </source>
</evidence>
<keyword evidence="4" id="KW-0132">Cell division</keyword>
<dbReference type="GO" id="GO:0005737">
    <property type="term" value="C:cytoplasm"/>
    <property type="evidence" value="ECO:0007669"/>
    <property type="project" value="TreeGrafter"/>
</dbReference>
<reference evidence="10" key="1">
    <citation type="journal article" date="2016" name="Gigascience">
        <title>De novo construction of an expanded transcriptome assembly for the western tarnished plant bug, Lygus hesperus.</title>
        <authorList>
            <person name="Tassone E.E."/>
            <person name="Geib S.M."/>
            <person name="Hall B."/>
            <person name="Fabrick J.A."/>
            <person name="Brent C.S."/>
            <person name="Hull J.J."/>
        </authorList>
    </citation>
    <scope>NUCLEOTIDE SEQUENCE</scope>
</reference>
<accession>A0A146M7Q0</accession>
<feature type="region of interest" description="Disordered" evidence="8">
    <location>
        <begin position="839"/>
        <end position="882"/>
    </location>
</feature>
<gene>
    <name evidence="10" type="primary">NCAPG_0</name>
    <name evidence="10" type="ORF">g.87851</name>
</gene>
<dbReference type="SUPFAM" id="SSF48371">
    <property type="entry name" value="ARM repeat"/>
    <property type="match status" value="1"/>
</dbReference>
<name>A0A146M7Q0_LYGHE</name>
<dbReference type="Pfam" id="PF12719">
    <property type="entry name" value="Cnd3"/>
    <property type="match status" value="1"/>
</dbReference>
<evidence type="ECO:0000259" key="9">
    <source>
        <dbReference type="Pfam" id="PF12719"/>
    </source>
</evidence>
<feature type="compositionally biased region" description="Polar residues" evidence="8">
    <location>
        <begin position="839"/>
        <end position="859"/>
    </location>
</feature>
<comment type="similarity">
    <text evidence="2">Belongs to the CND3 (condensin subunit 3) family.</text>
</comment>
<keyword evidence="3" id="KW-0158">Chromosome</keyword>
<dbReference type="GO" id="GO:0007076">
    <property type="term" value="P:mitotic chromosome condensation"/>
    <property type="evidence" value="ECO:0007669"/>
    <property type="project" value="InterPro"/>
</dbReference>
<evidence type="ECO:0000256" key="5">
    <source>
        <dbReference type="ARBA" id="ARBA00022776"/>
    </source>
</evidence>
<sequence>MNEYIYDHSPYLGVNTIFNGAQQDANSHHRLRKELAEIYQPNPTADFIMEFMQSLSCCLFVQEKHPNVERALDFAAVFLAQHYQDMEEVLVAVFEFIFKNHSCKTQAVRFRCCEFMNRLLHNMDDQAVLYDDVYEKIASTMLERLQDKVPTIRAQAVMALQRLQVPTDSNCPIMKAFLFHMERDPSPDVRARVVKHVAVTPRVLPILFERIYDVKSTVRKEAFKALSRLRVVKLSIKQRQKICSAGLADKSEPVKSFVLNNMMFTWYKQCDCDYITFLKVLFVETMEEDILEVLLFHLFKKQPSATLFETISGLLNKEKVLPIKSLTPENVTLWLYAVKYMSKSQDGEDMDKDMATGMVPELTKFSKYLKDFSLTLKKGDREKEFIATQLFKLVATYSFDDEMGREQMRVMSINYLMDENIGKDAVPAIVRTFEQLVPSVKDRLVMMAEIISDIREPLLPSQSSAEDGVAEVESQMALLSCSSLDADRVQKTDSETLVKCLTLIIQVFKAKDVTKIDATLLSLKDHFILECFNSPSTEVQCLAQDVMAFFCIWSLDIAKENFLKFCFQLSNDGTCYSALGGIIDILLVHGFHPFSLNNASARKPNKGAVSLDDLSNDPTLTPSQVFLISLLVDLLNNESPAIRARACQGLAKLMICGHLSSSLILARLILIWFSPSSASEPEIRQPLGIFLNMFSTKRPLAGEIILNCILPALKAIVEIESDDEEEIDPMAVAKLLVSLLRADVCLPPNNMKEVGSYHLQLASKVCRELLIVNGYDPLVLSKILQMLEFQPQDSYCCANLLLLVCRGIKKMGKFWDKKVLKSMQGLKLKLELMKQTGNSSTLENTSSVTRNEASVLTSTDKQEEESTSCQDVSNSYGGRLPVLSRLDDSMSSELPEDRTSTSTAANMVVDETTDGNEEISAILPDSVEARNVIDETALSADEDLSASDGEIIPAPTKGDVVPDSDEESSCRDSQIIPAPSKGAVVPDSDEESCEEGSKEDLQMSSTTGINNVISSTDEEEEEEVDENKQAEKKHRKVPVIKVVPSTPPRKMTRARSAK</sequence>
<keyword evidence="5" id="KW-0498">Mitosis</keyword>
<organism evidence="10">
    <name type="scientific">Lygus hesperus</name>
    <name type="common">Western plant bug</name>
    <dbReference type="NCBI Taxonomy" id="30085"/>
    <lineage>
        <taxon>Eukaryota</taxon>
        <taxon>Metazoa</taxon>
        <taxon>Ecdysozoa</taxon>
        <taxon>Arthropoda</taxon>
        <taxon>Hexapoda</taxon>
        <taxon>Insecta</taxon>
        <taxon>Pterygota</taxon>
        <taxon>Neoptera</taxon>
        <taxon>Paraneoptera</taxon>
        <taxon>Hemiptera</taxon>
        <taxon>Heteroptera</taxon>
        <taxon>Panheteroptera</taxon>
        <taxon>Cimicomorpha</taxon>
        <taxon>Miridae</taxon>
        <taxon>Mirini</taxon>
        <taxon>Lygus</taxon>
    </lineage>
</organism>
<feature type="compositionally biased region" description="Polar residues" evidence="8">
    <location>
        <begin position="867"/>
        <end position="876"/>
    </location>
</feature>
<proteinExistence type="inferred from homology"/>
<keyword evidence="6" id="KW-0226">DNA condensation</keyword>
<dbReference type="GO" id="GO:0000793">
    <property type="term" value="C:condensed chromosome"/>
    <property type="evidence" value="ECO:0007669"/>
    <property type="project" value="TreeGrafter"/>
</dbReference>
<dbReference type="AlphaFoldDB" id="A0A146M7Q0"/>
<feature type="domain" description="Nuclear condensin complex subunit 3 C-terminal" evidence="9">
    <location>
        <begin position="499"/>
        <end position="788"/>
    </location>
</feature>